<dbReference type="Proteomes" id="UP000694941">
    <property type="component" value="Unplaced"/>
</dbReference>
<dbReference type="InterPro" id="IPR006904">
    <property type="entry name" value="DUF716"/>
</dbReference>
<feature type="transmembrane region" description="Helical" evidence="6">
    <location>
        <begin position="242"/>
        <end position="271"/>
    </location>
</feature>
<organism evidence="7 8">
    <name type="scientific">Limulus polyphemus</name>
    <name type="common">Atlantic horseshoe crab</name>
    <dbReference type="NCBI Taxonomy" id="6850"/>
    <lineage>
        <taxon>Eukaryota</taxon>
        <taxon>Metazoa</taxon>
        <taxon>Ecdysozoa</taxon>
        <taxon>Arthropoda</taxon>
        <taxon>Chelicerata</taxon>
        <taxon>Merostomata</taxon>
        <taxon>Xiphosura</taxon>
        <taxon>Limulidae</taxon>
        <taxon>Limulus</taxon>
    </lineage>
</organism>
<evidence type="ECO:0000256" key="6">
    <source>
        <dbReference type="SAM" id="Phobius"/>
    </source>
</evidence>
<evidence type="ECO:0000256" key="5">
    <source>
        <dbReference type="ARBA" id="ARBA00023136"/>
    </source>
</evidence>
<comment type="similarity">
    <text evidence="2">Belongs to the TMEM45 family.</text>
</comment>
<evidence type="ECO:0000256" key="1">
    <source>
        <dbReference type="ARBA" id="ARBA00004141"/>
    </source>
</evidence>
<dbReference type="InterPro" id="IPR042127">
    <property type="entry name" value="TMEM45"/>
</dbReference>
<keyword evidence="7" id="KW-1185">Reference proteome</keyword>
<accession>A0ABM1B6M1</accession>
<feature type="transmembrane region" description="Helical" evidence="6">
    <location>
        <begin position="7"/>
        <end position="23"/>
    </location>
</feature>
<evidence type="ECO:0000256" key="2">
    <source>
        <dbReference type="ARBA" id="ARBA00006948"/>
    </source>
</evidence>
<keyword evidence="3 6" id="KW-0812">Transmembrane</keyword>
<dbReference type="Pfam" id="PF04819">
    <property type="entry name" value="DUF716"/>
    <property type="match status" value="1"/>
</dbReference>
<reference evidence="8" key="1">
    <citation type="submission" date="2025-08" db="UniProtKB">
        <authorList>
            <consortium name="RefSeq"/>
        </authorList>
    </citation>
    <scope>IDENTIFICATION</scope>
    <source>
        <tissue evidence="8">Muscle</tissue>
    </source>
</reference>
<dbReference type="RefSeq" id="XP_013775851.1">
    <property type="nucleotide sequence ID" value="XM_013920397.1"/>
</dbReference>
<dbReference type="GeneID" id="106460670"/>
<proteinExistence type="inferred from homology"/>
<evidence type="ECO:0000313" key="7">
    <source>
        <dbReference type="Proteomes" id="UP000694941"/>
    </source>
</evidence>
<name>A0ABM1B6M1_LIMPO</name>
<comment type="subcellular location">
    <subcellularLocation>
        <location evidence="1">Membrane</location>
        <topology evidence="1">Multi-pass membrane protein</topology>
    </subcellularLocation>
</comment>
<evidence type="ECO:0000256" key="3">
    <source>
        <dbReference type="ARBA" id="ARBA00022692"/>
    </source>
</evidence>
<sequence length="310" mass="35560">MRKFADFVFLGGFLILFALYWTLQHVLVLEARGQRAIRVRRWKFGYRAELKRQQTPSSSGKVSIETKNSKICPDHRRWPLEGMLKISFAIIGIAREICAAFPKGTFRHVEDIHHASMYAMFVLSGVVDIFCQSKIIFPKGTSNFVLALAFGVEALILAKVEIKSSMEEEIQYLLVWTVLLCFLFTFAEMRFPTHIPLKFVRSYFTLLQGCWSVQMGFIFNNSTPSTSGLSPWISSINKSDKFRIWVSLIFSWYIGGAFIMMSIFATIIMLIKRKGRCWRSMGTWCNGSSEEAESLPSFLGGWEETEPLYP</sequence>
<keyword evidence="4 6" id="KW-1133">Transmembrane helix</keyword>
<keyword evidence="5 6" id="KW-0472">Membrane</keyword>
<dbReference type="PANTHER" id="PTHR16007:SF15">
    <property type="entry name" value="TRANSMEMBRANE PROTEIN 45B"/>
    <property type="match status" value="1"/>
</dbReference>
<protein>
    <submittedName>
        <fullName evidence="8">Transmembrane protein 45B-like</fullName>
    </submittedName>
</protein>
<feature type="transmembrane region" description="Helical" evidence="6">
    <location>
        <begin position="172"/>
        <end position="191"/>
    </location>
</feature>
<feature type="transmembrane region" description="Helical" evidence="6">
    <location>
        <begin position="143"/>
        <end position="160"/>
    </location>
</feature>
<dbReference type="PANTHER" id="PTHR16007">
    <property type="entry name" value="EPIDIDYMAL MEMBRANE PROTEIN E9-RELATED"/>
    <property type="match status" value="1"/>
</dbReference>
<evidence type="ECO:0000313" key="8">
    <source>
        <dbReference type="RefSeq" id="XP_013775851.1"/>
    </source>
</evidence>
<gene>
    <name evidence="8" type="primary">LOC106460670</name>
</gene>
<evidence type="ECO:0000256" key="4">
    <source>
        <dbReference type="ARBA" id="ARBA00022989"/>
    </source>
</evidence>